<dbReference type="EMBL" id="LXFE01002357">
    <property type="protein sequence ID" value="OLL23036.1"/>
    <property type="molecule type" value="Genomic_DNA"/>
</dbReference>
<reference evidence="2 3" key="1">
    <citation type="submission" date="2016-04" db="EMBL/GenBank/DDBJ databases">
        <title>Evolutionary innovation and constraint leading to complex multicellularity in the Ascomycota.</title>
        <authorList>
            <person name="Cisse O."/>
            <person name="Nguyen A."/>
            <person name="Hewitt D.A."/>
            <person name="Jedd G."/>
            <person name="Stajich J.E."/>
        </authorList>
    </citation>
    <scope>NUCLEOTIDE SEQUENCE [LARGE SCALE GENOMIC DNA]</scope>
    <source>
        <strain evidence="2 3">DAH-3</strain>
    </source>
</reference>
<dbReference type="Proteomes" id="UP000186594">
    <property type="component" value="Unassembled WGS sequence"/>
</dbReference>
<dbReference type="SMART" id="SM00513">
    <property type="entry name" value="SAP"/>
    <property type="match status" value="1"/>
</dbReference>
<protein>
    <recommendedName>
        <fullName evidence="1">SAP domain-containing protein</fullName>
    </recommendedName>
</protein>
<dbReference type="Pfam" id="PF02037">
    <property type="entry name" value="SAP"/>
    <property type="match status" value="1"/>
</dbReference>
<evidence type="ECO:0000313" key="2">
    <source>
        <dbReference type="EMBL" id="OLL23036.1"/>
    </source>
</evidence>
<evidence type="ECO:0000259" key="1">
    <source>
        <dbReference type="SMART" id="SM00513"/>
    </source>
</evidence>
<name>A0A1U7LK45_NEOID</name>
<accession>A0A1U7LK45</accession>
<dbReference type="AlphaFoldDB" id="A0A1U7LK45"/>
<dbReference type="SUPFAM" id="SSF68906">
    <property type="entry name" value="SAP domain"/>
    <property type="match status" value="1"/>
</dbReference>
<evidence type="ECO:0000313" key="3">
    <source>
        <dbReference type="Proteomes" id="UP000186594"/>
    </source>
</evidence>
<dbReference type="InterPro" id="IPR036361">
    <property type="entry name" value="SAP_dom_sf"/>
</dbReference>
<feature type="domain" description="SAP" evidence="1">
    <location>
        <begin position="7"/>
        <end position="42"/>
    </location>
</feature>
<gene>
    <name evidence="2" type="ORF">NEOLI_004112</name>
</gene>
<proteinExistence type="predicted"/>
<dbReference type="OrthoDB" id="3249161at2759"/>
<sequence length="44" mass="4915">MINTGTLNKLTVVQLKIALQELGVSVSGLKKDDLIKRIEEYLTK</sequence>
<organism evidence="2 3">
    <name type="scientific">Neolecta irregularis (strain DAH-3)</name>
    <dbReference type="NCBI Taxonomy" id="1198029"/>
    <lineage>
        <taxon>Eukaryota</taxon>
        <taxon>Fungi</taxon>
        <taxon>Dikarya</taxon>
        <taxon>Ascomycota</taxon>
        <taxon>Taphrinomycotina</taxon>
        <taxon>Neolectales</taxon>
        <taxon>Neolectaceae</taxon>
        <taxon>Neolecta</taxon>
    </lineage>
</organism>
<keyword evidence="3" id="KW-1185">Reference proteome</keyword>
<dbReference type="InterPro" id="IPR003034">
    <property type="entry name" value="SAP_dom"/>
</dbReference>
<comment type="caution">
    <text evidence="2">The sequence shown here is derived from an EMBL/GenBank/DDBJ whole genome shotgun (WGS) entry which is preliminary data.</text>
</comment>
<dbReference type="Gene3D" id="1.10.720.30">
    <property type="entry name" value="SAP domain"/>
    <property type="match status" value="1"/>
</dbReference>